<dbReference type="Gene3D" id="3.40.190.10">
    <property type="entry name" value="Periplasmic binding protein-like II"/>
    <property type="match status" value="2"/>
</dbReference>
<dbReference type="SUPFAM" id="SSF53850">
    <property type="entry name" value="Periplasmic binding protein-like II"/>
    <property type="match status" value="1"/>
</dbReference>
<dbReference type="InterPro" id="IPR015168">
    <property type="entry name" value="SsuA/THI5"/>
</dbReference>
<proteinExistence type="predicted"/>
<dbReference type="PANTHER" id="PTHR30024">
    <property type="entry name" value="ALIPHATIC SULFONATES-BINDING PROTEIN-RELATED"/>
    <property type="match status" value="1"/>
</dbReference>
<gene>
    <name evidence="3" type="ORF">SAMN05216552_1001405</name>
</gene>
<reference evidence="4" key="1">
    <citation type="submission" date="2016-10" db="EMBL/GenBank/DDBJ databases">
        <authorList>
            <person name="Varghese N."/>
            <person name="Submissions S."/>
        </authorList>
    </citation>
    <scope>NUCLEOTIDE SEQUENCE [LARGE SCALE GENOMIC DNA]</scope>
    <source>
        <strain evidence="4">CGMCC 1.11014</strain>
    </source>
</reference>
<evidence type="ECO:0000313" key="3">
    <source>
        <dbReference type="EMBL" id="SFU31701.1"/>
    </source>
</evidence>
<feature type="domain" description="SsuA/THI5-like" evidence="2">
    <location>
        <begin position="53"/>
        <end position="261"/>
    </location>
</feature>
<dbReference type="Proteomes" id="UP000199391">
    <property type="component" value="Unassembled WGS sequence"/>
</dbReference>
<feature type="chain" id="PRO_5011728593" evidence="1">
    <location>
        <begin position="23"/>
        <end position="339"/>
    </location>
</feature>
<name>A0A1I7F671_9BURK</name>
<keyword evidence="4" id="KW-1185">Reference proteome</keyword>
<evidence type="ECO:0000259" key="2">
    <source>
        <dbReference type="Pfam" id="PF09084"/>
    </source>
</evidence>
<keyword evidence="1" id="KW-0732">Signal</keyword>
<evidence type="ECO:0000313" key="4">
    <source>
        <dbReference type="Proteomes" id="UP000199391"/>
    </source>
</evidence>
<dbReference type="RefSeq" id="WP_093552924.1">
    <property type="nucleotide sequence ID" value="NZ_FPBO01000001.1"/>
</dbReference>
<dbReference type="EMBL" id="FPBO01000001">
    <property type="protein sequence ID" value="SFU31701.1"/>
    <property type="molecule type" value="Genomic_DNA"/>
</dbReference>
<feature type="signal peptide" evidence="1">
    <location>
        <begin position="1"/>
        <end position="22"/>
    </location>
</feature>
<accession>A0A1I7F671</accession>
<dbReference type="Pfam" id="PF09084">
    <property type="entry name" value="NMT1"/>
    <property type="match status" value="1"/>
</dbReference>
<dbReference type="CDD" id="cd01008">
    <property type="entry name" value="PBP2_NrtA_SsuA_CpmA_like"/>
    <property type="match status" value="1"/>
</dbReference>
<sequence>MTQKVQRVIALLLLCAGLAALAAYLWHGRADGNAAAAPETVILATNTSYVGMCPIIAAQQQGYFLRAGIAAQIQNHNSGKSALEAALQGRAHLGTVADIPIMFAVLDKVPVSVVATFFRAERDHGIVGRRDRGVTGPGSLKGKRIGVTLGTSAHFVLNAVLNRQLLSARDVTLHNLKAEEFAGALQRGDVDAVSSWEPFLDGLATQLGSNATVFYAEDLYEIPYNIAGSREYVVSHPETIKKVLRAVVEGARYCREEPAAAQAMTAAVMKSTATKWRELWPSYRFSVGLDQALLLALEEEARWAMSNQLVATVPMPNYLGAIDLQPLKAVAPAAVTVIH</sequence>
<organism evidence="3 4">
    <name type="scientific">Pseudoduganella namucuonensis</name>
    <dbReference type="NCBI Taxonomy" id="1035707"/>
    <lineage>
        <taxon>Bacteria</taxon>
        <taxon>Pseudomonadati</taxon>
        <taxon>Pseudomonadota</taxon>
        <taxon>Betaproteobacteria</taxon>
        <taxon>Burkholderiales</taxon>
        <taxon>Oxalobacteraceae</taxon>
        <taxon>Telluria group</taxon>
        <taxon>Pseudoduganella</taxon>
    </lineage>
</organism>
<dbReference type="STRING" id="1035707.SAMN05216552_1001405"/>
<dbReference type="AlphaFoldDB" id="A0A1I7F671"/>
<evidence type="ECO:0000256" key="1">
    <source>
        <dbReference type="SAM" id="SignalP"/>
    </source>
</evidence>
<protein>
    <submittedName>
        <fullName evidence="3">NitT/TauT family transport system substrate-binding protein</fullName>
    </submittedName>
</protein>
<dbReference type="OrthoDB" id="286202at2"/>